<sequence length="188" mass="21665">MRPFSTYDRRCYLHMFGRLFQQYVVDQYAKVEGERLRWYRENQDDYLSAHFQGLADAYSANDGCTPADVSRSTILPSTFTGGPRHMQQQFQDAMGIVSRLGKPDLFITFTCNPKWPEITKYLLGGQTASDRPDLTTRVFAIKLKSLLDDLLLHDVLGKVIGWCWVIEFQKRGLPHCHILLILDPAHKP</sequence>
<feature type="domain" description="Helitron helicase-like" evidence="1">
    <location>
        <begin position="11"/>
        <end position="180"/>
    </location>
</feature>
<evidence type="ECO:0000313" key="3">
    <source>
        <dbReference type="EMBL" id="OAQ22679.1"/>
    </source>
</evidence>
<evidence type="ECO:0000259" key="1">
    <source>
        <dbReference type="Pfam" id="PF14214"/>
    </source>
</evidence>
<dbReference type="EMBL" id="KV442148">
    <property type="protein sequence ID" value="OAQ22679.1"/>
    <property type="molecule type" value="Genomic_DNA"/>
</dbReference>
<dbReference type="PANTHER" id="PTHR45786:SF74">
    <property type="entry name" value="ATP-DEPENDENT DNA HELICASE"/>
    <property type="match status" value="1"/>
</dbReference>
<feature type="non-terminal residue" evidence="3">
    <location>
        <position position="188"/>
    </location>
</feature>
<accession>A0A197JE17</accession>
<gene>
    <name evidence="3" type="ORF">K457DRAFT_84430</name>
    <name evidence="2" type="ORF">K457DRAFT_85249</name>
</gene>
<dbReference type="AlphaFoldDB" id="A0A197JE17"/>
<dbReference type="EMBL" id="KV442222">
    <property type="protein sequence ID" value="OAQ22150.1"/>
    <property type="molecule type" value="Genomic_DNA"/>
</dbReference>
<evidence type="ECO:0000313" key="4">
    <source>
        <dbReference type="Proteomes" id="UP000078512"/>
    </source>
</evidence>
<dbReference type="InterPro" id="IPR025476">
    <property type="entry name" value="Helitron_helicase-like"/>
</dbReference>
<protein>
    <recommendedName>
        <fullName evidence="1">Helitron helicase-like domain-containing protein</fullName>
    </recommendedName>
</protein>
<dbReference type="PANTHER" id="PTHR45786">
    <property type="entry name" value="DNA BINDING PROTEIN-LIKE"/>
    <property type="match status" value="1"/>
</dbReference>
<name>A0A197JE17_9FUNG</name>
<dbReference type="Proteomes" id="UP000078512">
    <property type="component" value="Unassembled WGS sequence"/>
</dbReference>
<reference evidence="3 4" key="1">
    <citation type="submission" date="2016-05" db="EMBL/GenBank/DDBJ databases">
        <title>Genome sequencing reveals origins of a unique bacterial endosymbiosis in the earliest lineages of terrestrial Fungi.</title>
        <authorList>
            <consortium name="DOE Joint Genome Institute"/>
            <person name="Uehling J."/>
            <person name="Gryganskyi A."/>
            <person name="Hameed K."/>
            <person name="Tschaplinski T."/>
            <person name="Misztal P."/>
            <person name="Wu S."/>
            <person name="Desiro A."/>
            <person name="Vande Pol N."/>
            <person name="Du Z.-Y."/>
            <person name="Zienkiewicz A."/>
            <person name="Zienkiewicz K."/>
            <person name="Morin E."/>
            <person name="Tisserant E."/>
            <person name="Splivallo R."/>
            <person name="Hainaut M."/>
            <person name="Henrissat B."/>
            <person name="Ohm R."/>
            <person name="Kuo A."/>
            <person name="Yan J."/>
            <person name="Lipzen A."/>
            <person name="Nolan M."/>
            <person name="Labutti K."/>
            <person name="Barry K."/>
            <person name="Goldstein A."/>
            <person name="Labbe J."/>
            <person name="Schadt C."/>
            <person name="Tuskan G."/>
            <person name="Grigoriev I."/>
            <person name="Martin F."/>
            <person name="Vilgalys R."/>
            <person name="Bonito G."/>
        </authorList>
    </citation>
    <scope>NUCLEOTIDE SEQUENCE [LARGE SCALE GENOMIC DNA]</scope>
    <source>
        <strain evidence="3 4">AG-77</strain>
    </source>
</reference>
<dbReference type="STRING" id="1314771.A0A197JE17"/>
<dbReference type="Pfam" id="PF14214">
    <property type="entry name" value="Helitron_like_N"/>
    <property type="match status" value="1"/>
</dbReference>
<dbReference type="OrthoDB" id="2412489at2759"/>
<evidence type="ECO:0000313" key="2">
    <source>
        <dbReference type="EMBL" id="OAQ22150.1"/>
    </source>
</evidence>
<organism evidence="3 4">
    <name type="scientific">Linnemannia elongata AG-77</name>
    <dbReference type="NCBI Taxonomy" id="1314771"/>
    <lineage>
        <taxon>Eukaryota</taxon>
        <taxon>Fungi</taxon>
        <taxon>Fungi incertae sedis</taxon>
        <taxon>Mucoromycota</taxon>
        <taxon>Mortierellomycotina</taxon>
        <taxon>Mortierellomycetes</taxon>
        <taxon>Mortierellales</taxon>
        <taxon>Mortierellaceae</taxon>
        <taxon>Linnemannia</taxon>
    </lineage>
</organism>
<keyword evidence="4" id="KW-1185">Reference proteome</keyword>
<proteinExistence type="predicted"/>